<feature type="transmembrane region" description="Helical" evidence="1">
    <location>
        <begin position="85"/>
        <end position="106"/>
    </location>
</feature>
<dbReference type="OrthoDB" id="8912697at2"/>
<feature type="transmembrane region" description="Helical" evidence="1">
    <location>
        <begin position="60"/>
        <end position="78"/>
    </location>
</feature>
<dbReference type="KEGG" id="acip:CBP36_21825"/>
<protein>
    <submittedName>
        <fullName evidence="2">Conjugal transfer protein TrbC</fullName>
    </submittedName>
</protein>
<evidence type="ECO:0000256" key="1">
    <source>
        <dbReference type="SAM" id="Phobius"/>
    </source>
</evidence>
<gene>
    <name evidence="2" type="ORF">CBP36_21825</name>
</gene>
<geneLocation type="plasmid" evidence="2 3">
    <name>pACP4.4</name>
</geneLocation>
<name>A0A240UKK2_9BURK</name>
<keyword evidence="3" id="KW-1185">Reference proteome</keyword>
<evidence type="ECO:0000313" key="2">
    <source>
        <dbReference type="EMBL" id="ART61603.1"/>
    </source>
</evidence>
<dbReference type="KEGG" id="acis:CBP35_21015"/>
<dbReference type="EMBL" id="CP021370">
    <property type="protein sequence ID" value="ART61603.1"/>
    <property type="molecule type" value="Genomic_DNA"/>
</dbReference>
<accession>A0A240UKK2</accession>
<proteinExistence type="predicted"/>
<sequence>MNAAIQTVDVRKEAGQWFKALMLAGLILGLMMLASGAYASDGTEFDAAVTKWDGWVKGNLGKLAALIAIGVGSVVAAVKKDWSWFFGAVVLSMGIGVIVGIVNASFTAVI</sequence>
<feature type="transmembrane region" description="Helical" evidence="1">
    <location>
        <begin position="20"/>
        <end position="40"/>
    </location>
</feature>
<keyword evidence="2" id="KW-0614">Plasmid</keyword>
<dbReference type="AlphaFoldDB" id="A0A240UKK2"/>
<evidence type="ECO:0000313" key="3">
    <source>
        <dbReference type="Proteomes" id="UP000194440"/>
    </source>
</evidence>
<keyword evidence="1" id="KW-0812">Transmembrane</keyword>
<dbReference type="RefSeq" id="WP_029309675.1">
    <property type="nucleotide sequence ID" value="NZ_CP021365.1"/>
</dbReference>
<keyword evidence="1" id="KW-1133">Transmembrane helix</keyword>
<keyword evidence="1" id="KW-0472">Membrane</keyword>
<organism evidence="2 3">
    <name type="scientific">Acidovorax carolinensis</name>
    <dbReference type="NCBI Taxonomy" id="553814"/>
    <lineage>
        <taxon>Bacteria</taxon>
        <taxon>Pseudomonadati</taxon>
        <taxon>Pseudomonadota</taxon>
        <taxon>Betaproteobacteria</taxon>
        <taxon>Burkholderiales</taxon>
        <taxon>Comamonadaceae</taxon>
        <taxon>Acidovorax</taxon>
    </lineage>
</organism>
<reference evidence="2" key="1">
    <citation type="submission" date="2017-05" db="EMBL/GenBank/DDBJ databases">
        <title>Polyphasic characterization of four soil-derived phenanthrene-degrading Acidovorax strains and proposal of Acidovorax phenanthrenivorans sp. nov.</title>
        <authorList>
            <person name="Singleton D."/>
            <person name="Lee J."/>
            <person name="Dickey A.N."/>
            <person name="Stroud A."/>
            <person name="Scholl E.H."/>
            <person name="Wright F.A."/>
            <person name="Aitken M.D."/>
        </authorList>
    </citation>
    <scope>NUCLEOTIDE SEQUENCE</scope>
    <source>
        <strain evidence="2">P4</strain>
        <plasmid evidence="2">pACP4.4</plasmid>
    </source>
</reference>
<dbReference type="Proteomes" id="UP000194440">
    <property type="component" value="Plasmid pACP4.4"/>
</dbReference>